<keyword evidence="5 6" id="KW-0472">Membrane</keyword>
<evidence type="ECO:0000256" key="5">
    <source>
        <dbReference type="ARBA" id="ARBA00023136"/>
    </source>
</evidence>
<evidence type="ECO:0000256" key="3">
    <source>
        <dbReference type="ARBA" id="ARBA00022692"/>
    </source>
</evidence>
<feature type="transmembrane region" description="Helical" evidence="6">
    <location>
        <begin position="21"/>
        <end position="47"/>
    </location>
</feature>
<proteinExistence type="predicted"/>
<evidence type="ECO:0000256" key="2">
    <source>
        <dbReference type="ARBA" id="ARBA00022475"/>
    </source>
</evidence>
<feature type="transmembrane region" description="Helical" evidence="6">
    <location>
        <begin position="464"/>
        <end position="483"/>
    </location>
</feature>
<protein>
    <recommendedName>
        <fullName evidence="9">Polysaccharide biosynthesis protein C-terminal domain-containing protein</fullName>
    </recommendedName>
</protein>
<evidence type="ECO:0000256" key="4">
    <source>
        <dbReference type="ARBA" id="ARBA00022989"/>
    </source>
</evidence>
<organism evidence="7 8">
    <name type="scientific">Thalassospira lohafexi</name>
    <dbReference type="NCBI Taxonomy" id="744227"/>
    <lineage>
        <taxon>Bacteria</taxon>
        <taxon>Pseudomonadati</taxon>
        <taxon>Pseudomonadota</taxon>
        <taxon>Alphaproteobacteria</taxon>
        <taxon>Rhodospirillales</taxon>
        <taxon>Thalassospiraceae</taxon>
        <taxon>Thalassospira</taxon>
    </lineage>
</organism>
<name>A0A2N3LBI9_9PROT</name>
<dbReference type="RefSeq" id="WP_133125034.1">
    <property type="nucleotide sequence ID" value="NZ_NXGX01000001.1"/>
</dbReference>
<dbReference type="EMBL" id="NXGX01000001">
    <property type="protein sequence ID" value="PKR60097.1"/>
    <property type="molecule type" value="Genomic_DNA"/>
</dbReference>
<dbReference type="InterPro" id="IPR050833">
    <property type="entry name" value="Poly_Biosynth_Transport"/>
</dbReference>
<feature type="transmembrane region" description="Helical" evidence="6">
    <location>
        <begin position="53"/>
        <end position="73"/>
    </location>
</feature>
<comment type="caution">
    <text evidence="7">The sequence shown here is derived from an EMBL/GenBank/DDBJ whole genome shotgun (WGS) entry which is preliminary data.</text>
</comment>
<accession>A0A2N3LBI9</accession>
<dbReference type="PANTHER" id="PTHR30250:SF11">
    <property type="entry name" value="O-ANTIGEN TRANSPORTER-RELATED"/>
    <property type="match status" value="1"/>
</dbReference>
<feature type="transmembrane region" description="Helical" evidence="6">
    <location>
        <begin position="432"/>
        <end position="452"/>
    </location>
</feature>
<keyword evidence="8" id="KW-1185">Reference proteome</keyword>
<evidence type="ECO:0000256" key="1">
    <source>
        <dbReference type="ARBA" id="ARBA00004651"/>
    </source>
</evidence>
<dbReference type="GO" id="GO:0005886">
    <property type="term" value="C:plasma membrane"/>
    <property type="evidence" value="ECO:0007669"/>
    <property type="project" value="UniProtKB-SubCell"/>
</dbReference>
<dbReference type="Proteomes" id="UP000233332">
    <property type="component" value="Unassembled WGS sequence"/>
</dbReference>
<reference evidence="7 8" key="1">
    <citation type="submission" date="2017-09" db="EMBL/GenBank/DDBJ databases">
        <title>Biodiversity and function of Thalassospira species in the particle-attached aromatic-hydrocarbon-degrading consortia from the surface seawater of the China South Sea.</title>
        <authorList>
            <person name="Dong C."/>
            <person name="Lai Q."/>
            <person name="Shao Z."/>
        </authorList>
    </citation>
    <scope>NUCLEOTIDE SEQUENCE [LARGE SCALE GENOMIC DNA]</scope>
    <source>
        <strain evidence="7 8">139Z-12</strain>
    </source>
</reference>
<comment type="subcellular location">
    <subcellularLocation>
        <location evidence="1">Cell membrane</location>
        <topology evidence="1">Multi-pass membrane protein</topology>
    </subcellularLocation>
</comment>
<evidence type="ECO:0008006" key="9">
    <source>
        <dbReference type="Google" id="ProtNLM"/>
    </source>
</evidence>
<feature type="transmembrane region" description="Helical" evidence="6">
    <location>
        <begin position="85"/>
        <end position="109"/>
    </location>
</feature>
<dbReference type="Pfam" id="PF01943">
    <property type="entry name" value="Polysacc_synt"/>
    <property type="match status" value="1"/>
</dbReference>
<dbReference type="InterPro" id="IPR002797">
    <property type="entry name" value="Polysacc_synth"/>
</dbReference>
<keyword evidence="4 6" id="KW-1133">Transmembrane helix</keyword>
<feature type="transmembrane region" description="Helical" evidence="6">
    <location>
        <begin position="263"/>
        <end position="289"/>
    </location>
</feature>
<evidence type="ECO:0000313" key="8">
    <source>
        <dbReference type="Proteomes" id="UP000233332"/>
    </source>
</evidence>
<feature type="transmembrane region" description="Helical" evidence="6">
    <location>
        <begin position="398"/>
        <end position="420"/>
    </location>
</feature>
<sequence>MKTPSARRLLRFCKSDLGLRFMAEAAARGSGFVVTPLLSWTLGAAVFGGYTQILSLSFAFVPIISAGLGYTVIRQVAAGPKPQQGWGLLVFSISFVSFLCVLLASVMLVFSGEINSLISLSMAVKSSSVVLAVSALTWVVAIEALVQEYFRAMRWVRYSLIVQLSALALHLCVLALVFLAGSLSLWSALAVLVLTKLCVIAVVLIVMFLLYSKSDNGRCQNPNWRVLISGIPFMLAGFAEWAGNLGDRLIVGNYLGAEVVAQYTASVMLLSVIVALGAPLWWLLFPEIVQQTHHSNYQRCREIVQQRTMAFVELGLPTLFLLALIADPAISLLVNSNATDMSGVVFLLGAAVFVNQLATGWEYFIVSVSSGKRLMFSTLISSLLGFAIAIYLGPSMGIAGIALGVLSGKVILAFTYCVLANRNGFPGAVWETLPSFIIIAVNVVVFGLVKYLVEILKLSGNNEILFGSACLFMLFYGGVYCVYKHFSDSGLQS</sequence>
<keyword evidence="3 6" id="KW-0812">Transmembrane</keyword>
<feature type="transmembrane region" description="Helical" evidence="6">
    <location>
        <begin position="310"/>
        <end position="333"/>
    </location>
</feature>
<feature type="transmembrane region" description="Helical" evidence="6">
    <location>
        <begin position="345"/>
        <end position="366"/>
    </location>
</feature>
<feature type="transmembrane region" description="Helical" evidence="6">
    <location>
        <begin position="185"/>
        <end position="211"/>
    </location>
</feature>
<feature type="transmembrane region" description="Helical" evidence="6">
    <location>
        <begin position="223"/>
        <end position="243"/>
    </location>
</feature>
<evidence type="ECO:0000256" key="6">
    <source>
        <dbReference type="SAM" id="Phobius"/>
    </source>
</evidence>
<feature type="transmembrane region" description="Helical" evidence="6">
    <location>
        <begin position="129"/>
        <end position="146"/>
    </location>
</feature>
<feature type="transmembrane region" description="Helical" evidence="6">
    <location>
        <begin position="158"/>
        <end position="179"/>
    </location>
</feature>
<evidence type="ECO:0000313" key="7">
    <source>
        <dbReference type="EMBL" id="PKR60097.1"/>
    </source>
</evidence>
<dbReference type="PANTHER" id="PTHR30250">
    <property type="entry name" value="PST FAMILY PREDICTED COLANIC ACID TRANSPORTER"/>
    <property type="match status" value="1"/>
</dbReference>
<gene>
    <name evidence="7" type="ORF">COO92_01620</name>
</gene>
<feature type="transmembrane region" description="Helical" evidence="6">
    <location>
        <begin position="373"/>
        <end position="392"/>
    </location>
</feature>
<dbReference type="AlphaFoldDB" id="A0A2N3LBI9"/>
<keyword evidence="2" id="KW-1003">Cell membrane</keyword>